<dbReference type="InterPro" id="IPR021124">
    <property type="entry name" value="CRISPR-assoc_prot_Cas5"/>
</dbReference>
<dbReference type="InterPro" id="IPR013422">
    <property type="entry name" value="CRISPR-assoc_prot_Cas5_N"/>
</dbReference>
<dbReference type="CDD" id="cd09756">
    <property type="entry name" value="Cas5_I-E"/>
    <property type="match status" value="1"/>
</dbReference>
<accession>A0A7X9QGB1</accession>
<gene>
    <name evidence="2" type="primary">cas5e</name>
    <name evidence="2" type="ORF">HHO37_06215</name>
</gene>
<proteinExistence type="predicted"/>
<reference evidence="2 3" key="1">
    <citation type="submission" date="2020-04" db="EMBL/GenBank/DDBJ databases">
        <title>MicrobeNet Type strains.</title>
        <authorList>
            <person name="Nicholson A.C."/>
        </authorList>
    </citation>
    <scope>NUCLEOTIDE SEQUENCE [LARGE SCALE GENOMIC DNA]</scope>
    <source>
        <strain evidence="2 3">DSM 22768</strain>
    </source>
</reference>
<organism evidence="2 3">
    <name type="scientific">Streptococcus ratti</name>
    <dbReference type="NCBI Taxonomy" id="1341"/>
    <lineage>
        <taxon>Bacteria</taxon>
        <taxon>Bacillati</taxon>
        <taxon>Bacillota</taxon>
        <taxon>Bacilli</taxon>
        <taxon>Lactobacillales</taxon>
        <taxon>Streptococcaceae</taxon>
        <taxon>Streptococcus</taxon>
    </lineage>
</organism>
<sequence length="240" mass="27801">MKTILLKFSGPLQSWGTSSHFETRHTDFYPSKSAIVGLIAACLGYRRDEDDKIEELNDLDFAVRVDQQGNITKDYQTVHGYTKSGQPHTYVTNRYYLEDAIFVVAISHTDKKLITMIEKGLRNPYFQPFMGRRSCPVPADFVLGTGSESVVNTLRTLEWQAGEWSMKSQSDLSQVSLELYADSHLTEQNHYQLRQDRVVSFSQKERRFGFRYESRMIVPVQNPFYKKNTDHNVFDFIGEE</sequence>
<dbReference type="InterPro" id="IPR010147">
    <property type="entry name" value="CRISPR-assoc_prot_CasD"/>
</dbReference>
<name>A0A7X9QGB1_STRRT</name>
<dbReference type="AlphaFoldDB" id="A0A7X9QGB1"/>
<dbReference type="NCBIfam" id="TIGR02593">
    <property type="entry name" value="CRISPR_cas5"/>
    <property type="match status" value="1"/>
</dbReference>
<evidence type="ECO:0000256" key="1">
    <source>
        <dbReference type="ARBA" id="ARBA00023118"/>
    </source>
</evidence>
<dbReference type="EMBL" id="JABASA010000010">
    <property type="protein sequence ID" value="NMD49268.1"/>
    <property type="molecule type" value="Genomic_DNA"/>
</dbReference>
<dbReference type="GO" id="GO:0043571">
    <property type="term" value="P:maintenance of CRISPR repeat elements"/>
    <property type="evidence" value="ECO:0007669"/>
    <property type="project" value="InterPro"/>
</dbReference>
<dbReference type="RefSeq" id="WP_193523567.1">
    <property type="nucleotide sequence ID" value="NZ_JABASA010000010.1"/>
</dbReference>
<dbReference type="NCBIfam" id="TIGR01868">
    <property type="entry name" value="casD_Cas5e"/>
    <property type="match status" value="1"/>
</dbReference>
<dbReference type="Gene3D" id="3.30.70.2660">
    <property type="match status" value="1"/>
</dbReference>
<comment type="caution">
    <text evidence="2">The sequence shown here is derived from an EMBL/GenBank/DDBJ whole genome shotgun (WGS) entry which is preliminary data.</text>
</comment>
<dbReference type="Proteomes" id="UP000532121">
    <property type="component" value="Unassembled WGS sequence"/>
</dbReference>
<dbReference type="Pfam" id="PF09704">
    <property type="entry name" value="Cas_Cas5d"/>
    <property type="match status" value="1"/>
</dbReference>
<evidence type="ECO:0000313" key="2">
    <source>
        <dbReference type="EMBL" id="NMD49268.1"/>
    </source>
</evidence>
<dbReference type="GO" id="GO:0051607">
    <property type="term" value="P:defense response to virus"/>
    <property type="evidence" value="ECO:0007669"/>
    <property type="project" value="UniProtKB-KW"/>
</dbReference>
<keyword evidence="1" id="KW-0051">Antiviral defense</keyword>
<protein>
    <submittedName>
        <fullName evidence="2">Type I-E CRISPR-associated protein Cas5/CasD</fullName>
    </submittedName>
</protein>
<evidence type="ECO:0000313" key="3">
    <source>
        <dbReference type="Proteomes" id="UP000532121"/>
    </source>
</evidence>
<dbReference type="GO" id="GO:0003723">
    <property type="term" value="F:RNA binding"/>
    <property type="evidence" value="ECO:0007669"/>
    <property type="project" value="InterPro"/>
</dbReference>